<proteinExistence type="predicted"/>
<gene>
    <name evidence="1" type="ORF">CRV06_00935</name>
</gene>
<evidence type="ECO:0000313" key="1">
    <source>
        <dbReference type="EMBL" id="RXJ64552.1"/>
    </source>
</evidence>
<dbReference type="AlphaFoldDB" id="A0A4Q0Y381"/>
<accession>A0A4Q0Y381</accession>
<evidence type="ECO:0000313" key="2">
    <source>
        <dbReference type="Proteomes" id="UP000290191"/>
    </source>
</evidence>
<dbReference type="Proteomes" id="UP000290191">
    <property type="component" value="Unassembled WGS sequence"/>
</dbReference>
<organism evidence="1 2">
    <name type="scientific">Halarcobacter anaerophilus</name>
    <dbReference type="NCBI Taxonomy" id="877500"/>
    <lineage>
        <taxon>Bacteria</taxon>
        <taxon>Pseudomonadati</taxon>
        <taxon>Campylobacterota</taxon>
        <taxon>Epsilonproteobacteria</taxon>
        <taxon>Campylobacterales</taxon>
        <taxon>Arcobacteraceae</taxon>
        <taxon>Halarcobacter</taxon>
    </lineage>
</organism>
<keyword evidence="2" id="KW-1185">Reference proteome</keyword>
<name>A0A4Q0Y381_9BACT</name>
<reference evidence="1 2" key="1">
    <citation type="submission" date="2017-10" db="EMBL/GenBank/DDBJ databases">
        <title>Genomics of the genus Arcobacter.</title>
        <authorList>
            <person name="Perez-Cataluna A."/>
            <person name="Figueras M.J."/>
        </authorList>
    </citation>
    <scope>NUCLEOTIDE SEQUENCE [LARGE SCALE GENOMIC DNA]</scope>
    <source>
        <strain evidence="1 2">DSM 24636</strain>
    </source>
</reference>
<dbReference type="RefSeq" id="WP_044418354.1">
    <property type="nucleotide sequence ID" value="NZ_CP041070.1"/>
</dbReference>
<protein>
    <submittedName>
        <fullName evidence="1">Uncharacterized protein</fullName>
    </submittedName>
</protein>
<sequence>MSFLEEKIKQELMQNIFTNNLKTYETIDSKFKLEAKEKEKILDMISKFNEELNTMLKNAKLS</sequence>
<dbReference type="EMBL" id="PDKO01000001">
    <property type="protein sequence ID" value="RXJ64552.1"/>
    <property type="molecule type" value="Genomic_DNA"/>
</dbReference>
<comment type="caution">
    <text evidence="1">The sequence shown here is derived from an EMBL/GenBank/DDBJ whole genome shotgun (WGS) entry which is preliminary data.</text>
</comment>
<dbReference type="OrthoDB" id="5365918at2"/>